<evidence type="ECO:0000313" key="2">
    <source>
        <dbReference type="EMBL" id="SIT92148.1"/>
    </source>
</evidence>
<dbReference type="RefSeq" id="WP_076669621.1">
    <property type="nucleotide sequence ID" value="NZ_FTPP01000002.1"/>
</dbReference>
<reference evidence="3" key="1">
    <citation type="submission" date="2017-01" db="EMBL/GenBank/DDBJ databases">
        <authorList>
            <person name="Varghese N."/>
            <person name="Submissions S."/>
        </authorList>
    </citation>
    <scope>NUCLEOTIDE SEQUENCE [LARGE SCALE GENOMIC DNA]</scope>
    <source>
        <strain evidence="3">LP100</strain>
    </source>
</reference>
<feature type="region of interest" description="Disordered" evidence="1">
    <location>
        <begin position="27"/>
        <end position="172"/>
    </location>
</feature>
<dbReference type="STRING" id="1317125.SAMN05444128_2740"/>
<gene>
    <name evidence="2" type="ORF">SAMN05444128_2740</name>
</gene>
<feature type="compositionally biased region" description="Basic and acidic residues" evidence="1">
    <location>
        <begin position="43"/>
        <end position="91"/>
    </location>
</feature>
<sequence>MKKHVIRTIGLGLAFGLTIALTDSAVAQQGKGNKQAAEATEAQEAREKNQQARGNKDNTKADQKENKKEEKQERVQRDRAQAQGKQDRQQADDAGEGNAYGREKGGMSGREFGQNRAAEARLTGEQRKAQLVTAVDEGDSKVKEARDRIAKAKDELEKNRRSGGISDAEVDERRAAIERAENAVRVLEERVNAGRARLQR</sequence>
<accession>A0A1R3XKD4</accession>
<name>A0A1R3XKD4_9BACT</name>
<proteinExistence type="predicted"/>
<evidence type="ECO:0000256" key="1">
    <source>
        <dbReference type="SAM" id="MobiDB-lite"/>
    </source>
</evidence>
<organism evidence="2 3">
    <name type="scientific">Pontibacter indicus</name>
    <dbReference type="NCBI Taxonomy" id="1317125"/>
    <lineage>
        <taxon>Bacteria</taxon>
        <taxon>Pseudomonadati</taxon>
        <taxon>Bacteroidota</taxon>
        <taxon>Cytophagia</taxon>
        <taxon>Cytophagales</taxon>
        <taxon>Hymenobacteraceae</taxon>
        <taxon>Pontibacter</taxon>
    </lineage>
</organism>
<feature type="compositionally biased region" description="Basic and acidic residues" evidence="1">
    <location>
        <begin position="118"/>
        <end position="128"/>
    </location>
</feature>
<dbReference type="EMBL" id="FTPP01000002">
    <property type="protein sequence ID" value="SIT92148.1"/>
    <property type="molecule type" value="Genomic_DNA"/>
</dbReference>
<dbReference type="OrthoDB" id="853595at2"/>
<feature type="compositionally biased region" description="Basic and acidic residues" evidence="1">
    <location>
        <begin position="138"/>
        <end position="160"/>
    </location>
</feature>
<dbReference type="AlphaFoldDB" id="A0A1R3XKD4"/>
<dbReference type="Proteomes" id="UP000187181">
    <property type="component" value="Unassembled WGS sequence"/>
</dbReference>
<evidence type="ECO:0000313" key="3">
    <source>
        <dbReference type="Proteomes" id="UP000187181"/>
    </source>
</evidence>
<protein>
    <submittedName>
        <fullName evidence="2">Uncharacterized protein</fullName>
    </submittedName>
</protein>
<keyword evidence="3" id="KW-1185">Reference proteome</keyword>